<feature type="binding site" evidence="3">
    <location>
        <position position="144"/>
    </location>
    <ligand>
        <name>a divalent metal cation</name>
        <dbReference type="ChEBI" id="CHEBI:60240"/>
        <label>2</label>
    </ligand>
</feature>
<dbReference type="PROSITE" id="PS01137">
    <property type="entry name" value="TATD_1"/>
    <property type="match status" value="1"/>
</dbReference>
<reference evidence="4 5" key="1">
    <citation type="journal article" date="2016" name="Nat. Commun.">
        <title>Thousands of microbial genomes shed light on interconnected biogeochemical processes in an aquifer system.</title>
        <authorList>
            <person name="Anantharaman K."/>
            <person name="Brown C.T."/>
            <person name="Hug L.A."/>
            <person name="Sharon I."/>
            <person name="Castelle C.J."/>
            <person name="Probst A.J."/>
            <person name="Thomas B.C."/>
            <person name="Singh A."/>
            <person name="Wilkins M.J."/>
            <person name="Karaoz U."/>
            <person name="Brodie E.L."/>
            <person name="Williams K.H."/>
            <person name="Hubbard S.S."/>
            <person name="Banfield J.F."/>
        </authorList>
    </citation>
    <scope>NUCLEOTIDE SEQUENCE [LARGE SCALE GENOMIC DNA]</scope>
</reference>
<dbReference type="Gene3D" id="3.20.20.140">
    <property type="entry name" value="Metal-dependent hydrolases"/>
    <property type="match status" value="1"/>
</dbReference>
<dbReference type="NCBIfam" id="TIGR00010">
    <property type="entry name" value="YchF/TatD family DNA exonuclease"/>
    <property type="match status" value="1"/>
</dbReference>
<dbReference type="EMBL" id="MFBQ01000031">
    <property type="protein sequence ID" value="OGE04332.1"/>
    <property type="molecule type" value="Genomic_DNA"/>
</dbReference>
<evidence type="ECO:0000313" key="5">
    <source>
        <dbReference type="Proteomes" id="UP000176780"/>
    </source>
</evidence>
<dbReference type="AlphaFoldDB" id="A0A1F5HJK9"/>
<feature type="binding site" evidence="3">
    <location>
        <position position="9"/>
    </location>
    <ligand>
        <name>a divalent metal cation</name>
        <dbReference type="ChEBI" id="CHEBI:60240"/>
        <label>1</label>
    </ligand>
</feature>
<accession>A0A1F5HJK9</accession>
<dbReference type="Proteomes" id="UP000176780">
    <property type="component" value="Unassembled WGS sequence"/>
</dbReference>
<comment type="caution">
    <text evidence="4">The sequence shown here is derived from an EMBL/GenBank/DDBJ whole genome shotgun (WGS) entry which is preliminary data.</text>
</comment>
<feature type="binding site" evidence="3">
    <location>
        <position position="171"/>
    </location>
    <ligand>
        <name>a divalent metal cation</name>
        <dbReference type="ChEBI" id="CHEBI:60240"/>
        <label>2</label>
    </ligand>
</feature>
<feature type="binding site" evidence="3">
    <location>
        <position position="7"/>
    </location>
    <ligand>
        <name>a divalent metal cation</name>
        <dbReference type="ChEBI" id="CHEBI:60240"/>
        <label>1</label>
    </ligand>
</feature>
<dbReference type="CDD" id="cd01310">
    <property type="entry name" value="TatD_DNAse"/>
    <property type="match status" value="1"/>
</dbReference>
<organism evidence="4 5">
    <name type="scientific">Candidatus Curtissbacteria bacterium RIFCSPLOWO2_01_FULL_41_18</name>
    <dbReference type="NCBI Taxonomy" id="1797727"/>
    <lineage>
        <taxon>Bacteria</taxon>
        <taxon>Candidatus Curtissiibacteriota</taxon>
    </lineage>
</organism>
<dbReference type="InterPro" id="IPR001130">
    <property type="entry name" value="TatD-like"/>
</dbReference>
<sequence length="275" mass="30251">MALVDSHAHLDHVDDLEGVLARAKDAGVSKIVTIGTSVESSKRAIEIAQQYSTNDLQIFATCGLHPKDAASDVHQNLLHYDNVLESIVLSSDKIVAIGECGLDYYLGSGGQGLGTSENDKKFQGELFGGQIELAAELNLPLVVHCRNGWGEIFDLISNIKNQRSKTRGVFHSWTGDWDAAKKAFDLGFYISFSGIVTFKNASEIQEVAKKAPIDRILVETDSPFLTPEPHRRVINEPANVKIIAQFIAQLRNQPFDKIAEATTRNAESIFRIKSM</sequence>
<proteinExistence type="predicted"/>
<dbReference type="InterPro" id="IPR032466">
    <property type="entry name" value="Metal_Hydrolase"/>
</dbReference>
<dbReference type="PANTHER" id="PTHR46124:SF2">
    <property type="entry name" value="D-AMINOACYL-TRNA DEACYLASE"/>
    <property type="match status" value="1"/>
</dbReference>
<dbReference type="InterPro" id="IPR015991">
    <property type="entry name" value="TatD/YcfH-like"/>
</dbReference>
<dbReference type="FunFam" id="3.20.20.140:FF:000005">
    <property type="entry name" value="TatD family hydrolase"/>
    <property type="match status" value="1"/>
</dbReference>
<evidence type="ECO:0008006" key="6">
    <source>
        <dbReference type="Google" id="ProtNLM"/>
    </source>
</evidence>
<dbReference type="GO" id="GO:0005829">
    <property type="term" value="C:cytosol"/>
    <property type="evidence" value="ECO:0007669"/>
    <property type="project" value="TreeGrafter"/>
</dbReference>
<keyword evidence="2" id="KW-0378">Hydrolase</keyword>
<evidence type="ECO:0000256" key="1">
    <source>
        <dbReference type="ARBA" id="ARBA00022723"/>
    </source>
</evidence>
<feature type="binding site" evidence="3">
    <location>
        <position position="221"/>
    </location>
    <ligand>
        <name>a divalent metal cation</name>
        <dbReference type="ChEBI" id="CHEBI:60240"/>
        <label>1</label>
    </ligand>
</feature>
<evidence type="ECO:0000256" key="2">
    <source>
        <dbReference type="ARBA" id="ARBA00022801"/>
    </source>
</evidence>
<dbReference type="Pfam" id="PF01026">
    <property type="entry name" value="TatD_DNase"/>
    <property type="match status" value="1"/>
</dbReference>
<keyword evidence="1 3" id="KW-0479">Metal-binding</keyword>
<dbReference type="GO" id="GO:0046872">
    <property type="term" value="F:metal ion binding"/>
    <property type="evidence" value="ECO:0007669"/>
    <property type="project" value="UniProtKB-KW"/>
</dbReference>
<gene>
    <name evidence="4" type="ORF">A3B51_01980</name>
</gene>
<dbReference type="PANTHER" id="PTHR46124">
    <property type="entry name" value="D-AMINOACYL-TRNA DEACYLASE"/>
    <property type="match status" value="1"/>
</dbReference>
<feature type="binding site" evidence="3">
    <location>
        <position position="99"/>
    </location>
    <ligand>
        <name>a divalent metal cation</name>
        <dbReference type="ChEBI" id="CHEBI:60240"/>
        <label>1</label>
    </ligand>
</feature>
<name>A0A1F5HJK9_9BACT</name>
<protein>
    <recommendedName>
        <fullName evidence="6">Hydrolase TatD</fullName>
    </recommendedName>
</protein>
<evidence type="ECO:0000256" key="3">
    <source>
        <dbReference type="PIRSR" id="PIRSR005902-1"/>
    </source>
</evidence>
<dbReference type="GO" id="GO:0016788">
    <property type="term" value="F:hydrolase activity, acting on ester bonds"/>
    <property type="evidence" value="ECO:0007669"/>
    <property type="project" value="InterPro"/>
</dbReference>
<dbReference type="SUPFAM" id="SSF51556">
    <property type="entry name" value="Metallo-dependent hydrolases"/>
    <property type="match status" value="1"/>
</dbReference>
<dbReference type="GO" id="GO:0004536">
    <property type="term" value="F:DNA nuclease activity"/>
    <property type="evidence" value="ECO:0007669"/>
    <property type="project" value="InterPro"/>
</dbReference>
<evidence type="ECO:0000313" key="4">
    <source>
        <dbReference type="EMBL" id="OGE04332.1"/>
    </source>
</evidence>
<dbReference type="PIRSF" id="PIRSF005902">
    <property type="entry name" value="DNase_TatD"/>
    <property type="match status" value="1"/>
</dbReference>
<dbReference type="InterPro" id="IPR018228">
    <property type="entry name" value="DNase_TatD-rel_CS"/>
</dbReference>
<dbReference type="STRING" id="1797727.A3B51_01980"/>